<evidence type="ECO:0000313" key="1">
    <source>
        <dbReference type="EMBL" id="GAH56853.1"/>
    </source>
</evidence>
<dbReference type="AlphaFoldDB" id="X1IH01"/>
<organism evidence="1">
    <name type="scientific">marine sediment metagenome</name>
    <dbReference type="NCBI Taxonomy" id="412755"/>
    <lineage>
        <taxon>unclassified sequences</taxon>
        <taxon>metagenomes</taxon>
        <taxon>ecological metagenomes</taxon>
    </lineage>
</organism>
<name>X1IH01_9ZZZZ</name>
<dbReference type="EMBL" id="BARU01019786">
    <property type="protein sequence ID" value="GAH56853.1"/>
    <property type="molecule type" value="Genomic_DNA"/>
</dbReference>
<accession>X1IH01</accession>
<sequence length="65" mass="7791">MTRKIKITSKKKFFNSILEIRKILETHRLGFAVSKLKVIPKKTKILKKLILLEIQEILIIFFVFY</sequence>
<gene>
    <name evidence="1" type="ORF">S03H2_32562</name>
</gene>
<comment type="caution">
    <text evidence="1">The sequence shown here is derived from an EMBL/GenBank/DDBJ whole genome shotgun (WGS) entry which is preliminary data.</text>
</comment>
<reference evidence="1" key="1">
    <citation type="journal article" date="2014" name="Front. Microbiol.">
        <title>High frequency of phylogenetically diverse reductive dehalogenase-homologous genes in deep subseafloor sedimentary metagenomes.</title>
        <authorList>
            <person name="Kawai M."/>
            <person name="Futagami T."/>
            <person name="Toyoda A."/>
            <person name="Takaki Y."/>
            <person name="Nishi S."/>
            <person name="Hori S."/>
            <person name="Arai W."/>
            <person name="Tsubouchi T."/>
            <person name="Morono Y."/>
            <person name="Uchiyama I."/>
            <person name="Ito T."/>
            <person name="Fujiyama A."/>
            <person name="Inagaki F."/>
            <person name="Takami H."/>
        </authorList>
    </citation>
    <scope>NUCLEOTIDE SEQUENCE</scope>
    <source>
        <strain evidence="1">Expedition CK06-06</strain>
    </source>
</reference>
<proteinExistence type="predicted"/>
<protein>
    <submittedName>
        <fullName evidence="1">Uncharacterized protein</fullName>
    </submittedName>
</protein>